<comment type="caution">
    <text evidence="2">The sequence shown here is derived from an EMBL/GenBank/DDBJ whole genome shotgun (WGS) entry which is preliminary data.</text>
</comment>
<evidence type="ECO:0000313" key="2">
    <source>
        <dbReference type="EMBL" id="KAF7503574.1"/>
    </source>
</evidence>
<reference evidence="2" key="1">
    <citation type="submission" date="2020-02" db="EMBL/GenBank/DDBJ databases">
        <authorList>
            <person name="Palmer J.M."/>
        </authorList>
    </citation>
    <scope>NUCLEOTIDE SEQUENCE</scope>
    <source>
        <strain evidence="2">EPUS1.4</strain>
        <tissue evidence="2">Thallus</tissue>
    </source>
</reference>
<organism evidence="2 3">
    <name type="scientific">Endocarpon pusillum</name>
    <dbReference type="NCBI Taxonomy" id="364733"/>
    <lineage>
        <taxon>Eukaryota</taxon>
        <taxon>Fungi</taxon>
        <taxon>Dikarya</taxon>
        <taxon>Ascomycota</taxon>
        <taxon>Pezizomycotina</taxon>
        <taxon>Eurotiomycetes</taxon>
        <taxon>Chaetothyriomycetidae</taxon>
        <taxon>Verrucariales</taxon>
        <taxon>Verrucariaceae</taxon>
        <taxon>Endocarpon</taxon>
    </lineage>
</organism>
<dbReference type="EMBL" id="JAACFV010000171">
    <property type="protein sequence ID" value="KAF7503574.1"/>
    <property type="molecule type" value="Genomic_DNA"/>
</dbReference>
<proteinExistence type="predicted"/>
<gene>
    <name evidence="2" type="ORF">GJ744_003602</name>
</gene>
<sequence length="80" mass="8954">MNLDRCIPGPGRPSDQREGQSRSNLQFCSTRIDVSSCLVLHTIPWMNDRPKTFFTSKILGTTLGIHLDHGQWTLTGRLSG</sequence>
<dbReference type="AlphaFoldDB" id="A0A8H7DY36"/>
<keyword evidence="3" id="KW-1185">Reference proteome</keyword>
<evidence type="ECO:0000313" key="3">
    <source>
        <dbReference type="Proteomes" id="UP000606974"/>
    </source>
</evidence>
<name>A0A8H7DY36_9EURO</name>
<evidence type="ECO:0000256" key="1">
    <source>
        <dbReference type="SAM" id="MobiDB-lite"/>
    </source>
</evidence>
<protein>
    <submittedName>
        <fullName evidence="2">Uncharacterized protein</fullName>
    </submittedName>
</protein>
<dbReference type="Proteomes" id="UP000606974">
    <property type="component" value="Unassembled WGS sequence"/>
</dbReference>
<accession>A0A8H7DY36</accession>
<feature type="region of interest" description="Disordered" evidence="1">
    <location>
        <begin position="1"/>
        <end position="22"/>
    </location>
</feature>